<feature type="chain" id="PRO_5045100818" evidence="5">
    <location>
        <begin position="19"/>
        <end position="366"/>
    </location>
</feature>
<evidence type="ECO:0000256" key="4">
    <source>
        <dbReference type="ARBA" id="ARBA00022801"/>
    </source>
</evidence>
<dbReference type="PANTHER" id="PTHR33607:SF2">
    <property type="entry name" value="ENDONUCLEASE-1"/>
    <property type="match status" value="1"/>
</dbReference>
<keyword evidence="7" id="KW-0255">Endonuclease</keyword>
<organism evidence="7 8">
    <name type="scientific">Flavobacterium paronense</name>
    <dbReference type="NCBI Taxonomy" id="1392775"/>
    <lineage>
        <taxon>Bacteria</taxon>
        <taxon>Pseudomonadati</taxon>
        <taxon>Bacteroidota</taxon>
        <taxon>Flavobacteriia</taxon>
        <taxon>Flavobacteriales</taxon>
        <taxon>Flavobacteriaceae</taxon>
        <taxon>Flavobacterium</taxon>
    </lineage>
</organism>
<proteinExistence type="inferred from homology"/>
<protein>
    <submittedName>
        <fullName evidence="7">Endonuclease</fullName>
    </submittedName>
</protein>
<gene>
    <name evidence="7" type="ORF">ACFFUU_11120</name>
</gene>
<dbReference type="InterPro" id="IPR007346">
    <property type="entry name" value="Endonuclease-I"/>
</dbReference>
<comment type="caution">
    <text evidence="7">The sequence shown here is derived from an EMBL/GenBank/DDBJ whole genome shotgun (WGS) entry which is preliminary data.</text>
</comment>
<dbReference type="InterPro" id="IPR044925">
    <property type="entry name" value="His-Me_finger_sf"/>
</dbReference>
<dbReference type="Pfam" id="PF04231">
    <property type="entry name" value="Endonuclease_1"/>
    <property type="match status" value="1"/>
</dbReference>
<evidence type="ECO:0000256" key="3">
    <source>
        <dbReference type="ARBA" id="ARBA00022729"/>
    </source>
</evidence>
<evidence type="ECO:0000259" key="6">
    <source>
        <dbReference type="Pfam" id="PF18962"/>
    </source>
</evidence>
<evidence type="ECO:0000256" key="2">
    <source>
        <dbReference type="ARBA" id="ARBA00022722"/>
    </source>
</evidence>
<dbReference type="EMBL" id="JBHMFB010000029">
    <property type="protein sequence ID" value="MFB9090153.1"/>
    <property type="molecule type" value="Genomic_DNA"/>
</dbReference>
<keyword evidence="8" id="KW-1185">Reference proteome</keyword>
<reference evidence="7 8" key="1">
    <citation type="submission" date="2024-09" db="EMBL/GenBank/DDBJ databases">
        <authorList>
            <person name="Sun Q."/>
            <person name="Mori K."/>
        </authorList>
    </citation>
    <scope>NUCLEOTIDE SEQUENCE [LARGE SCALE GENOMIC DNA]</scope>
    <source>
        <strain evidence="7 8">CECT 8460</strain>
    </source>
</reference>
<dbReference type="NCBIfam" id="TIGR04183">
    <property type="entry name" value="Por_Secre_tail"/>
    <property type="match status" value="1"/>
</dbReference>
<accession>A0ABV5GGG3</accession>
<feature type="signal peptide" evidence="5">
    <location>
        <begin position="1"/>
        <end position="18"/>
    </location>
</feature>
<comment type="similarity">
    <text evidence="1">Belongs to the EndA/NucM nuclease family.</text>
</comment>
<sequence length="366" mass="40437">MKKIFTLLLISSISIAFSQNGAPANPYYNGFNWNLTGANLKNALATKITTTHTRLLNYSQTDNALAILDLDPADATNTNVLLVYGFSNNLCPVASSDDKDHRRRDASMQDDGSANPCLYNREHTFPKALGVPDLGTSGPGADLHHLRAADKKRNADRDNDKYFNGSGNSFETGLNWYPGDEWKGDVARMMMYMYLRYGDQCLPTAVGVGTPVASDANMIDLFLQWNADDPVTQFEDNRNTYLGNASNTYGQGNRNPFIDNPYLATVIWGGPVAQNRWPTIFLETPTFDLANAVSVYPNPSNDFVNISTVIALDEINIITINGQVLQQIKNPIFESNTYTISNLPKGFYFLKLSSASNSVTKKVLIN</sequence>
<dbReference type="PANTHER" id="PTHR33607">
    <property type="entry name" value="ENDONUCLEASE-1"/>
    <property type="match status" value="1"/>
</dbReference>
<dbReference type="SUPFAM" id="SSF54060">
    <property type="entry name" value="His-Me finger endonucleases"/>
    <property type="match status" value="1"/>
</dbReference>
<keyword evidence="4" id="KW-0378">Hydrolase</keyword>
<dbReference type="RefSeq" id="WP_290285137.1">
    <property type="nucleotide sequence ID" value="NZ_JAUFQN010000019.1"/>
</dbReference>
<dbReference type="GO" id="GO:0004519">
    <property type="term" value="F:endonuclease activity"/>
    <property type="evidence" value="ECO:0007669"/>
    <property type="project" value="UniProtKB-KW"/>
</dbReference>
<evidence type="ECO:0000313" key="7">
    <source>
        <dbReference type="EMBL" id="MFB9090153.1"/>
    </source>
</evidence>
<name>A0ABV5GGG3_9FLAO</name>
<dbReference type="Proteomes" id="UP001589576">
    <property type="component" value="Unassembled WGS sequence"/>
</dbReference>
<evidence type="ECO:0000256" key="1">
    <source>
        <dbReference type="ARBA" id="ARBA00006429"/>
    </source>
</evidence>
<dbReference type="Pfam" id="PF18962">
    <property type="entry name" value="Por_Secre_tail"/>
    <property type="match status" value="1"/>
</dbReference>
<dbReference type="InterPro" id="IPR026444">
    <property type="entry name" value="Secre_tail"/>
</dbReference>
<evidence type="ECO:0000256" key="5">
    <source>
        <dbReference type="SAM" id="SignalP"/>
    </source>
</evidence>
<feature type="domain" description="Secretion system C-terminal sorting" evidence="6">
    <location>
        <begin position="295"/>
        <end position="365"/>
    </location>
</feature>
<evidence type="ECO:0000313" key="8">
    <source>
        <dbReference type="Proteomes" id="UP001589576"/>
    </source>
</evidence>
<keyword evidence="2" id="KW-0540">Nuclease</keyword>
<keyword evidence="3 5" id="KW-0732">Signal</keyword>